<name>A0ABU9Z4Y3_9HYPH</name>
<evidence type="ECO:0000313" key="2">
    <source>
        <dbReference type="EMBL" id="MEN3226241.1"/>
    </source>
</evidence>
<accession>A0ABU9Z4Y3</accession>
<dbReference type="Proteomes" id="UP001404845">
    <property type="component" value="Unassembled WGS sequence"/>
</dbReference>
<dbReference type="Pfam" id="PF21834">
    <property type="entry name" value="DUF6894"/>
    <property type="match status" value="1"/>
</dbReference>
<evidence type="ECO:0000259" key="1">
    <source>
        <dbReference type="Pfam" id="PF21834"/>
    </source>
</evidence>
<organism evidence="2 3">
    <name type="scientific">Methylorubrum rhodesianum</name>
    <dbReference type="NCBI Taxonomy" id="29427"/>
    <lineage>
        <taxon>Bacteria</taxon>
        <taxon>Pseudomonadati</taxon>
        <taxon>Pseudomonadota</taxon>
        <taxon>Alphaproteobacteria</taxon>
        <taxon>Hyphomicrobiales</taxon>
        <taxon>Methylobacteriaceae</taxon>
        <taxon>Methylorubrum</taxon>
    </lineage>
</organism>
<protein>
    <recommendedName>
        <fullName evidence="1">DUF6894 domain-containing protein</fullName>
    </recommendedName>
</protein>
<dbReference type="EMBL" id="JAQYXL010000001">
    <property type="protein sequence ID" value="MEN3226241.1"/>
    <property type="molecule type" value="Genomic_DNA"/>
</dbReference>
<sequence>MDFETVDDARAWADSKLFALAMEVVARGDDPTLVLLMRDENDRPIYRASLAMQRTWLAKHDG</sequence>
<keyword evidence="3" id="KW-1185">Reference proteome</keyword>
<evidence type="ECO:0000313" key="3">
    <source>
        <dbReference type="Proteomes" id="UP001404845"/>
    </source>
</evidence>
<proteinExistence type="predicted"/>
<comment type="caution">
    <text evidence="2">The sequence shown here is derived from an EMBL/GenBank/DDBJ whole genome shotgun (WGS) entry which is preliminary data.</text>
</comment>
<dbReference type="InterPro" id="IPR054189">
    <property type="entry name" value="DUF6894"/>
</dbReference>
<feature type="domain" description="DUF6894" evidence="1">
    <location>
        <begin position="1"/>
        <end position="50"/>
    </location>
</feature>
<gene>
    <name evidence="2" type="ORF">PUR21_00870</name>
</gene>
<reference evidence="2 3" key="1">
    <citation type="journal article" date="2023" name="PLoS ONE">
        <title>Complete genome assembly of Hawai'i environmental nontuberculous mycobacteria reveals unexpected co-isolation with methylobacteria.</title>
        <authorList>
            <person name="Hendrix J."/>
            <person name="Epperson L.E."/>
            <person name="Tong E.I."/>
            <person name="Chan Y.L."/>
            <person name="Hasan N.A."/>
            <person name="Dawrs S.N."/>
            <person name="Norton G.J."/>
            <person name="Virdi R."/>
            <person name="Crooks J.L."/>
            <person name="Chan E.D."/>
            <person name="Honda J.R."/>
            <person name="Strong M."/>
        </authorList>
    </citation>
    <scope>NUCLEOTIDE SEQUENCE [LARGE SCALE GENOMIC DNA]</scope>
    <source>
        <strain evidence="2 3">NJH_HI01</strain>
    </source>
</reference>